<dbReference type="Pfam" id="PF06739">
    <property type="entry name" value="SBBP"/>
    <property type="match status" value="3"/>
</dbReference>
<dbReference type="InterPro" id="IPR011047">
    <property type="entry name" value="Quinoprotein_ADH-like_sf"/>
</dbReference>
<dbReference type="NCBIfam" id="TIGR04183">
    <property type="entry name" value="Por_Secre_tail"/>
    <property type="match status" value="1"/>
</dbReference>
<evidence type="ECO:0000313" key="5">
    <source>
        <dbReference type="Proteomes" id="UP000236654"/>
    </source>
</evidence>
<sequence>MKKLFTLLIFYVPSVTLVAQTSSIDWVKRIGGNYDEIQGDIHVDNSGDIIYTGSFMGTVDFDPGLGTYELSSSGYTTPPYISPDVFVSKLDENGSFLWAKSLGGVANDGGSDVATDVNGNIYISGSFVGTSDFNPDSSTYNLTSIGDRDAFVLKLNSNGEFVWAKSFGGSQADGIKSLTIDGNGNIYTTGEFRGTVDFDPGSGTYNMTSAGNTDAFITKYDANGNFEWAQQLGNAGYDTGESIVVDSFENIYFTGGTWSSGNYQISISKVDANGNFLWTKELGDTGVGLDIGYSIITDNDGNNYTIGQFQNTVDFDPGPGEHNLTAMNDIFVLKLNSNGEFVWVKQFGSSSNGYGSGYDITLDPNGNIYGTGRFAQTIDFNPGPGVYNLTSETNSYDAFMFKLTASGDFVWAKSFGGEEIVSGTSIFSDNSGNLYTAGIFQNSGNFDQVNGGEILTSSGGYDLYILKLENQSASMTKNKQKSLSIYPNPSKGKLHINGNYKSAEIYDLNGKKLFSFDNQSTEINISQFNKGLYIMKVVSTDGISTFKIVKE</sequence>
<organism evidence="4 5">
    <name type="scientific">Brumimicrobium salinarum</name>
    <dbReference type="NCBI Taxonomy" id="2058658"/>
    <lineage>
        <taxon>Bacteria</taxon>
        <taxon>Pseudomonadati</taxon>
        <taxon>Bacteroidota</taxon>
        <taxon>Flavobacteriia</taxon>
        <taxon>Flavobacteriales</taxon>
        <taxon>Crocinitomicaceae</taxon>
        <taxon>Brumimicrobium</taxon>
    </lineage>
</organism>
<dbReference type="InterPro" id="IPR052918">
    <property type="entry name" value="Motility_Chemotaxis_Reg"/>
</dbReference>
<evidence type="ECO:0000313" key="4">
    <source>
        <dbReference type="EMBL" id="PKR82198.1"/>
    </source>
</evidence>
<dbReference type="PANTHER" id="PTHR35580">
    <property type="entry name" value="CELL SURFACE GLYCOPROTEIN (S-LAYER PROTEIN)-LIKE PROTEIN"/>
    <property type="match status" value="1"/>
</dbReference>
<feature type="domain" description="Secretion system C-terminal sorting" evidence="3">
    <location>
        <begin position="485"/>
        <end position="548"/>
    </location>
</feature>
<protein>
    <recommendedName>
        <fullName evidence="3">Secretion system C-terminal sorting domain-containing protein</fullName>
    </recommendedName>
</protein>
<dbReference type="InterPro" id="IPR010620">
    <property type="entry name" value="SBBP_repeat"/>
</dbReference>
<comment type="caution">
    <text evidence="4">The sequence shown here is derived from an EMBL/GenBank/DDBJ whole genome shotgun (WGS) entry which is preliminary data.</text>
</comment>
<dbReference type="PANTHER" id="PTHR35580:SF1">
    <property type="entry name" value="PHYTASE-LIKE DOMAIN-CONTAINING PROTEIN"/>
    <property type="match status" value="1"/>
</dbReference>
<dbReference type="Proteomes" id="UP000236654">
    <property type="component" value="Unassembled WGS sequence"/>
</dbReference>
<keyword evidence="5" id="KW-1185">Reference proteome</keyword>
<evidence type="ECO:0000256" key="2">
    <source>
        <dbReference type="SAM" id="SignalP"/>
    </source>
</evidence>
<evidence type="ECO:0000259" key="3">
    <source>
        <dbReference type="Pfam" id="PF18962"/>
    </source>
</evidence>
<proteinExistence type="predicted"/>
<evidence type="ECO:0000256" key="1">
    <source>
        <dbReference type="ARBA" id="ARBA00022729"/>
    </source>
</evidence>
<dbReference type="SUPFAM" id="SSF50998">
    <property type="entry name" value="Quinoprotein alcohol dehydrogenase-like"/>
    <property type="match status" value="1"/>
</dbReference>
<reference evidence="4 5" key="1">
    <citation type="submission" date="2017-12" db="EMBL/GenBank/DDBJ databases">
        <title>The draft genome sequence of Brumimicrobium saltpan LHR20.</title>
        <authorList>
            <person name="Do Z.-J."/>
            <person name="Luo H.-R."/>
        </authorList>
    </citation>
    <scope>NUCLEOTIDE SEQUENCE [LARGE SCALE GENOMIC DNA]</scope>
    <source>
        <strain evidence="4 5">LHR20</strain>
    </source>
</reference>
<dbReference type="RefSeq" id="WP_101333343.1">
    <property type="nucleotide sequence ID" value="NZ_PJNI01000001.1"/>
</dbReference>
<name>A0A2I0R6H6_9FLAO</name>
<feature type="signal peptide" evidence="2">
    <location>
        <begin position="1"/>
        <end position="18"/>
    </location>
</feature>
<dbReference type="EMBL" id="PJNI01000001">
    <property type="protein sequence ID" value="PKR82198.1"/>
    <property type="molecule type" value="Genomic_DNA"/>
</dbReference>
<dbReference type="Pfam" id="PF18962">
    <property type="entry name" value="Por_Secre_tail"/>
    <property type="match status" value="1"/>
</dbReference>
<accession>A0A2I0R6H6</accession>
<dbReference type="AlphaFoldDB" id="A0A2I0R6H6"/>
<keyword evidence="1 2" id="KW-0732">Signal</keyword>
<feature type="chain" id="PRO_5014122368" description="Secretion system C-terminal sorting domain-containing protein" evidence="2">
    <location>
        <begin position="19"/>
        <end position="551"/>
    </location>
</feature>
<gene>
    <name evidence="4" type="ORF">CW751_02380</name>
</gene>
<dbReference type="InterPro" id="IPR026444">
    <property type="entry name" value="Secre_tail"/>
</dbReference>
<dbReference type="OrthoDB" id="9811934at2"/>